<keyword evidence="3" id="KW-1185">Reference proteome</keyword>
<evidence type="ECO:0000313" key="3">
    <source>
        <dbReference type="Proteomes" id="UP001165393"/>
    </source>
</evidence>
<gene>
    <name evidence="2" type="ORF">NAF29_11415</name>
</gene>
<dbReference type="EMBL" id="JAMQGP010000004">
    <property type="protein sequence ID" value="MCM2680276.1"/>
    <property type="molecule type" value="Genomic_DNA"/>
</dbReference>
<name>A0AA42B8J3_9GAMM</name>
<protein>
    <submittedName>
        <fullName evidence="2">Tyrosine-protein phosphatase</fullName>
    </submittedName>
</protein>
<reference evidence="2 3" key="1">
    <citation type="journal article" date="2013" name="Antonie Van Leeuwenhoek">
        <title>Echinimonas agarilytica gen. nov., sp. nov., a new gammaproteobacterium isolated from the sea urchin Strongylocentrotus intermedius.</title>
        <authorList>
            <person name="Nedashkovskaya O.I."/>
            <person name="Stenkova A.M."/>
            <person name="Zhukova N.V."/>
            <person name="Van Trappen S."/>
            <person name="Lee J.S."/>
            <person name="Kim S.B."/>
        </authorList>
    </citation>
    <scope>NUCLEOTIDE SEQUENCE [LARGE SCALE GENOMIC DNA]</scope>
    <source>
        <strain evidence="2 3">KMM 6351</strain>
    </source>
</reference>
<dbReference type="SUPFAM" id="SSF52799">
    <property type="entry name" value="(Phosphotyrosine protein) phosphatases II"/>
    <property type="match status" value="1"/>
</dbReference>
<dbReference type="PROSITE" id="PS00383">
    <property type="entry name" value="TYR_PHOSPHATASE_1"/>
    <property type="match status" value="1"/>
</dbReference>
<accession>A0AA42B8J3</accession>
<evidence type="ECO:0000259" key="1">
    <source>
        <dbReference type="PROSITE" id="PS50056"/>
    </source>
</evidence>
<dbReference type="PROSITE" id="PS50056">
    <property type="entry name" value="TYR_PHOSPHATASE_2"/>
    <property type="match status" value="1"/>
</dbReference>
<dbReference type="Proteomes" id="UP001165393">
    <property type="component" value="Unassembled WGS sequence"/>
</dbReference>
<comment type="caution">
    <text evidence="2">The sequence shown here is derived from an EMBL/GenBank/DDBJ whole genome shotgun (WGS) entry which is preliminary data.</text>
</comment>
<proteinExistence type="predicted"/>
<dbReference type="InterPro" id="IPR029021">
    <property type="entry name" value="Prot-tyrosine_phosphatase-like"/>
</dbReference>
<evidence type="ECO:0000313" key="2">
    <source>
        <dbReference type="EMBL" id="MCM2680276.1"/>
    </source>
</evidence>
<dbReference type="AlphaFoldDB" id="A0AA42B8J3"/>
<feature type="domain" description="Tyrosine specific protein phosphatases" evidence="1">
    <location>
        <begin position="90"/>
        <end position="157"/>
    </location>
</feature>
<dbReference type="Gene3D" id="3.90.190.10">
    <property type="entry name" value="Protein tyrosine phosphatase superfamily"/>
    <property type="match status" value="1"/>
</dbReference>
<dbReference type="Pfam" id="PF22785">
    <property type="entry name" value="Tc-R-P"/>
    <property type="match status" value="1"/>
</dbReference>
<organism evidence="2 3">
    <name type="scientific">Echinimonas agarilytica</name>
    <dbReference type="NCBI Taxonomy" id="1215918"/>
    <lineage>
        <taxon>Bacteria</taxon>
        <taxon>Pseudomonadati</taxon>
        <taxon>Pseudomonadota</taxon>
        <taxon>Gammaproteobacteria</taxon>
        <taxon>Alteromonadales</taxon>
        <taxon>Echinimonadaceae</taxon>
        <taxon>Echinimonas</taxon>
    </lineage>
</organism>
<dbReference type="InterPro" id="IPR016130">
    <property type="entry name" value="Tyr_Pase_AS"/>
</dbReference>
<dbReference type="RefSeq" id="WP_251261694.1">
    <property type="nucleotide sequence ID" value="NZ_JAMQGP010000004.1"/>
</dbReference>
<dbReference type="InterPro" id="IPR000387">
    <property type="entry name" value="Tyr_Pase_dom"/>
</dbReference>
<sequence>MSTHPFDPLALPEFGTLLLTPCPGTKDVDLPSSIEQLKQAGAVAVVTMMPEQEMEHFGVTQLPEICHQQGLRWFNFPIEDDCAPEAAFEEQWAEKKDDVLEILSHDGTVVLHCKGGTGRTGLMAAIIQKTLGVPLQKATEAVKSIRPKSLTIPAHTQYLQSL</sequence>